<evidence type="ECO:0000313" key="3">
    <source>
        <dbReference type="EMBL" id="SHF57643.1"/>
    </source>
</evidence>
<dbReference type="RefSeq" id="WP_073385109.1">
    <property type="nucleotide sequence ID" value="NZ_FQVU01000001.1"/>
</dbReference>
<evidence type="ECO:0000259" key="2">
    <source>
        <dbReference type="Pfam" id="PF07638"/>
    </source>
</evidence>
<evidence type="ECO:0000313" key="4">
    <source>
        <dbReference type="Proteomes" id="UP000186132"/>
    </source>
</evidence>
<feature type="domain" description="RNA polymerase sigma-70 ECF-like HTH" evidence="2">
    <location>
        <begin position="16"/>
        <end position="78"/>
    </location>
</feature>
<dbReference type="EMBL" id="FQVU01000001">
    <property type="protein sequence ID" value="SHF57643.1"/>
    <property type="molecule type" value="Genomic_DNA"/>
</dbReference>
<dbReference type="Pfam" id="PF07638">
    <property type="entry name" value="Sigma70_ECF"/>
    <property type="match status" value="1"/>
</dbReference>
<dbReference type="OrthoDB" id="3579809at2"/>
<dbReference type="InterPro" id="IPR053812">
    <property type="entry name" value="HTH_Sigma70_ECF-like"/>
</dbReference>
<gene>
    <name evidence="3" type="ORF">SAMN05443575_0336</name>
</gene>
<organism evidence="3 4">
    <name type="scientific">Jatrophihabitans endophyticus</name>
    <dbReference type="NCBI Taxonomy" id="1206085"/>
    <lineage>
        <taxon>Bacteria</taxon>
        <taxon>Bacillati</taxon>
        <taxon>Actinomycetota</taxon>
        <taxon>Actinomycetes</taxon>
        <taxon>Jatrophihabitantales</taxon>
        <taxon>Jatrophihabitantaceae</taxon>
        <taxon>Jatrophihabitans</taxon>
    </lineage>
</organism>
<feature type="region of interest" description="Disordered" evidence="1">
    <location>
        <begin position="1"/>
        <end position="25"/>
    </location>
</feature>
<protein>
    <submittedName>
        <fullName evidence="3">ECF sigma factor</fullName>
    </submittedName>
</protein>
<proteinExistence type="predicted"/>
<name>A0A1M5CSC3_9ACTN</name>
<dbReference type="AlphaFoldDB" id="A0A1M5CSC3"/>
<evidence type="ECO:0000256" key="1">
    <source>
        <dbReference type="SAM" id="MobiDB-lite"/>
    </source>
</evidence>
<dbReference type="Proteomes" id="UP000186132">
    <property type="component" value="Unassembled WGS sequence"/>
</dbReference>
<reference evidence="3 4" key="1">
    <citation type="submission" date="2016-11" db="EMBL/GenBank/DDBJ databases">
        <authorList>
            <person name="Jaros S."/>
            <person name="Januszkiewicz K."/>
            <person name="Wedrychowicz H."/>
        </authorList>
    </citation>
    <scope>NUCLEOTIDE SEQUENCE [LARGE SCALE GENOMIC DNA]</scope>
    <source>
        <strain evidence="3 4">DSM 45627</strain>
    </source>
</reference>
<accession>A0A1M5CSC3</accession>
<keyword evidence="4" id="KW-1185">Reference proteome</keyword>
<sequence>MSNEKSDTDAWPESIEQDPDVEAKDASDLRRIGEALGGVQRADTELVEAVAAAKAAGRSWTEIANVLGVSRQAARQRFDALTKPTPTINRR</sequence>